<proteinExistence type="predicted"/>
<evidence type="ECO:0000313" key="1">
    <source>
        <dbReference type="EMBL" id="KKQ67375.1"/>
    </source>
</evidence>
<name>A0A0G0JW85_9BACT</name>
<evidence type="ECO:0000313" key="2">
    <source>
        <dbReference type="Proteomes" id="UP000034235"/>
    </source>
</evidence>
<organism evidence="1 2">
    <name type="scientific">Candidatus Daviesbacteria bacterium GW2011_GWA2_38_24</name>
    <dbReference type="NCBI Taxonomy" id="1618422"/>
    <lineage>
        <taxon>Bacteria</taxon>
        <taxon>Candidatus Daviesiibacteriota</taxon>
    </lineage>
</organism>
<accession>A0A0G0JW85</accession>
<dbReference type="AlphaFoldDB" id="A0A0G0JW85"/>
<protein>
    <submittedName>
        <fullName evidence="1">Uncharacterized protein</fullName>
    </submittedName>
</protein>
<dbReference type="EMBL" id="LBUP01000001">
    <property type="protein sequence ID" value="KKQ67375.1"/>
    <property type="molecule type" value="Genomic_DNA"/>
</dbReference>
<sequence length="89" mass="9700">MEQAFGKKKINMERALESNRKVFLSGAASARESSGAVKPKDILDSVVTRKVASTRSAAEIAAMYIEPVVLTPADREKPEYLSKAKTSWG</sequence>
<dbReference type="Proteomes" id="UP000034235">
    <property type="component" value="Unassembled WGS sequence"/>
</dbReference>
<comment type="caution">
    <text evidence="1">The sequence shown here is derived from an EMBL/GenBank/DDBJ whole genome shotgun (WGS) entry which is preliminary data.</text>
</comment>
<gene>
    <name evidence="1" type="ORF">US86_C0001G0302</name>
</gene>
<reference evidence="1 2" key="1">
    <citation type="journal article" date="2015" name="Nature">
        <title>rRNA introns, odd ribosomes, and small enigmatic genomes across a large radiation of phyla.</title>
        <authorList>
            <person name="Brown C.T."/>
            <person name="Hug L.A."/>
            <person name="Thomas B.C."/>
            <person name="Sharon I."/>
            <person name="Castelle C.J."/>
            <person name="Singh A."/>
            <person name="Wilkins M.J."/>
            <person name="Williams K.H."/>
            <person name="Banfield J.F."/>
        </authorList>
    </citation>
    <scope>NUCLEOTIDE SEQUENCE [LARGE SCALE GENOMIC DNA]</scope>
</reference>